<evidence type="ECO:0000313" key="2">
    <source>
        <dbReference type="Proteomes" id="UP000824120"/>
    </source>
</evidence>
<protein>
    <submittedName>
        <fullName evidence="1">Uncharacterized protein</fullName>
    </submittedName>
</protein>
<name>A0A9J5WA64_SOLCO</name>
<proteinExistence type="predicted"/>
<dbReference type="Proteomes" id="UP000824120">
    <property type="component" value="Chromosome 12"/>
</dbReference>
<dbReference type="EMBL" id="JACXVP010000012">
    <property type="protein sequence ID" value="KAG5572497.1"/>
    <property type="molecule type" value="Genomic_DNA"/>
</dbReference>
<comment type="caution">
    <text evidence="1">The sequence shown here is derived from an EMBL/GenBank/DDBJ whole genome shotgun (WGS) entry which is preliminary data.</text>
</comment>
<keyword evidence="2" id="KW-1185">Reference proteome</keyword>
<evidence type="ECO:0000313" key="1">
    <source>
        <dbReference type="EMBL" id="KAG5572497.1"/>
    </source>
</evidence>
<organism evidence="1 2">
    <name type="scientific">Solanum commersonii</name>
    <name type="common">Commerson's wild potato</name>
    <name type="synonym">Commerson's nightshade</name>
    <dbReference type="NCBI Taxonomy" id="4109"/>
    <lineage>
        <taxon>Eukaryota</taxon>
        <taxon>Viridiplantae</taxon>
        <taxon>Streptophyta</taxon>
        <taxon>Embryophyta</taxon>
        <taxon>Tracheophyta</taxon>
        <taxon>Spermatophyta</taxon>
        <taxon>Magnoliopsida</taxon>
        <taxon>eudicotyledons</taxon>
        <taxon>Gunneridae</taxon>
        <taxon>Pentapetalae</taxon>
        <taxon>asterids</taxon>
        <taxon>lamiids</taxon>
        <taxon>Solanales</taxon>
        <taxon>Solanaceae</taxon>
        <taxon>Solanoideae</taxon>
        <taxon>Solaneae</taxon>
        <taxon>Solanum</taxon>
    </lineage>
</organism>
<dbReference type="AlphaFoldDB" id="A0A9J5WA64"/>
<accession>A0A9J5WA64</accession>
<reference evidence="1 2" key="1">
    <citation type="submission" date="2020-09" db="EMBL/GenBank/DDBJ databases">
        <title>De no assembly of potato wild relative species, Solanum commersonii.</title>
        <authorList>
            <person name="Cho K."/>
        </authorList>
    </citation>
    <scope>NUCLEOTIDE SEQUENCE [LARGE SCALE GENOMIC DNA]</scope>
    <source>
        <strain evidence="1">LZ3.2</strain>
        <tissue evidence="1">Leaf</tissue>
    </source>
</reference>
<gene>
    <name evidence="1" type="ORF">H5410_062263</name>
</gene>
<sequence length="122" mass="14110">MQIRQRSSIEAGKALCYNENLMEIYEILAQKFMRQINGDGETKGWRELIPMWPPITTSVPLLSGVGGVPRTKEVFSHDMDLEAHSGMNRLKWNQSFEKGILSNDMYTPQDKCQYLECYTNFL</sequence>